<dbReference type="AlphaFoldDB" id="A0A915JR89"/>
<organism evidence="1 2">
    <name type="scientific">Romanomermis culicivorax</name>
    <name type="common">Nematode worm</name>
    <dbReference type="NCBI Taxonomy" id="13658"/>
    <lineage>
        <taxon>Eukaryota</taxon>
        <taxon>Metazoa</taxon>
        <taxon>Ecdysozoa</taxon>
        <taxon>Nematoda</taxon>
        <taxon>Enoplea</taxon>
        <taxon>Dorylaimia</taxon>
        <taxon>Mermithida</taxon>
        <taxon>Mermithoidea</taxon>
        <taxon>Mermithidae</taxon>
        <taxon>Romanomermis</taxon>
    </lineage>
</organism>
<sequence length="60" mass="7116">MAWKEAGKYHFGRKWAFYNQKMVRNIFYGALSCHNSKTKALDFGKISLTLKQEVNDFKLR</sequence>
<dbReference type="Proteomes" id="UP000887565">
    <property type="component" value="Unplaced"/>
</dbReference>
<accession>A0A915JR89</accession>
<reference evidence="2" key="1">
    <citation type="submission" date="2022-11" db="UniProtKB">
        <authorList>
            <consortium name="WormBaseParasite"/>
        </authorList>
    </citation>
    <scope>IDENTIFICATION</scope>
</reference>
<proteinExistence type="predicted"/>
<dbReference type="WBParaSite" id="nRc.2.0.1.t28396-RA">
    <property type="protein sequence ID" value="nRc.2.0.1.t28396-RA"/>
    <property type="gene ID" value="nRc.2.0.1.g28396"/>
</dbReference>
<evidence type="ECO:0000313" key="2">
    <source>
        <dbReference type="WBParaSite" id="nRc.2.0.1.t28396-RA"/>
    </source>
</evidence>
<name>A0A915JR89_ROMCU</name>
<protein>
    <submittedName>
        <fullName evidence="2">Uncharacterized protein</fullName>
    </submittedName>
</protein>
<evidence type="ECO:0000313" key="1">
    <source>
        <dbReference type="Proteomes" id="UP000887565"/>
    </source>
</evidence>
<keyword evidence="1" id="KW-1185">Reference proteome</keyword>